<dbReference type="PROSITE" id="PS00893">
    <property type="entry name" value="NUDIX_BOX"/>
    <property type="match status" value="1"/>
</dbReference>
<evidence type="ECO:0000259" key="4">
    <source>
        <dbReference type="PROSITE" id="PS51462"/>
    </source>
</evidence>
<comment type="similarity">
    <text evidence="3">Belongs to the Nudix hydrolase family.</text>
</comment>
<protein>
    <submittedName>
        <fullName evidence="5">DNA mismatch repair protein MutT</fullName>
    </submittedName>
</protein>
<dbReference type="InterPro" id="IPR000086">
    <property type="entry name" value="NUDIX_hydrolase_dom"/>
</dbReference>
<dbReference type="InterPro" id="IPR015797">
    <property type="entry name" value="NUDIX_hydrolase-like_dom_sf"/>
</dbReference>
<dbReference type="SUPFAM" id="SSF55811">
    <property type="entry name" value="Nudix"/>
    <property type="match status" value="1"/>
</dbReference>
<dbReference type="GO" id="GO:0016787">
    <property type="term" value="F:hydrolase activity"/>
    <property type="evidence" value="ECO:0007669"/>
    <property type="project" value="UniProtKB-KW"/>
</dbReference>
<gene>
    <name evidence="5" type="ORF">C7I85_09320</name>
</gene>
<name>A0A2P7SG00_9HYPH</name>
<dbReference type="PRINTS" id="PR00502">
    <property type="entry name" value="NUDIXFAMILY"/>
</dbReference>
<dbReference type="Pfam" id="PF00293">
    <property type="entry name" value="NUDIX"/>
    <property type="match status" value="1"/>
</dbReference>
<evidence type="ECO:0000313" key="6">
    <source>
        <dbReference type="Proteomes" id="UP000240653"/>
    </source>
</evidence>
<dbReference type="PROSITE" id="PS51462">
    <property type="entry name" value="NUDIX"/>
    <property type="match status" value="1"/>
</dbReference>
<evidence type="ECO:0000313" key="5">
    <source>
        <dbReference type="EMBL" id="PSJ61271.1"/>
    </source>
</evidence>
<dbReference type="RefSeq" id="WP_106723698.1">
    <property type="nucleotide sequence ID" value="NZ_PXYL01000004.1"/>
</dbReference>
<dbReference type="AlphaFoldDB" id="A0A2P7SG00"/>
<dbReference type="OrthoDB" id="9761969at2"/>
<dbReference type="PANTHER" id="PTHR43736:SF1">
    <property type="entry name" value="DIHYDRONEOPTERIN TRIPHOSPHATE DIPHOSPHATASE"/>
    <property type="match status" value="1"/>
</dbReference>
<proteinExistence type="inferred from homology"/>
<organism evidence="5 6">
    <name type="scientific">Pseudaminobacter soli</name>
    <name type="common">ex Li et al. 2025</name>
    <dbReference type="NCBI Taxonomy" id="1295366"/>
    <lineage>
        <taxon>Bacteria</taxon>
        <taxon>Pseudomonadati</taxon>
        <taxon>Pseudomonadota</taxon>
        <taxon>Alphaproteobacteria</taxon>
        <taxon>Hyphomicrobiales</taxon>
        <taxon>Phyllobacteriaceae</taxon>
        <taxon>Pseudaminobacter</taxon>
    </lineage>
</organism>
<reference evidence="5 6" key="1">
    <citation type="submission" date="2018-03" db="EMBL/GenBank/DDBJ databases">
        <title>The draft genome of Mesorhizobium soli JCM 19897.</title>
        <authorList>
            <person name="Li L."/>
            <person name="Liu L."/>
            <person name="Liang L."/>
            <person name="Wang T."/>
            <person name="Zhang X."/>
        </authorList>
    </citation>
    <scope>NUCLEOTIDE SEQUENCE [LARGE SCALE GENOMIC DNA]</scope>
    <source>
        <strain evidence="5 6">JCM 19897</strain>
    </source>
</reference>
<dbReference type="Proteomes" id="UP000240653">
    <property type="component" value="Unassembled WGS sequence"/>
</dbReference>
<keyword evidence="6" id="KW-1185">Reference proteome</keyword>
<dbReference type="EMBL" id="PXYL01000004">
    <property type="protein sequence ID" value="PSJ61271.1"/>
    <property type="molecule type" value="Genomic_DNA"/>
</dbReference>
<dbReference type="InterPro" id="IPR020084">
    <property type="entry name" value="NUDIX_hydrolase_CS"/>
</dbReference>
<keyword evidence="2 3" id="KW-0378">Hydrolase</keyword>
<feature type="domain" description="Nudix hydrolase" evidence="4">
    <location>
        <begin position="5"/>
        <end position="133"/>
    </location>
</feature>
<evidence type="ECO:0000256" key="1">
    <source>
        <dbReference type="ARBA" id="ARBA00001946"/>
    </source>
</evidence>
<accession>A0A2P7SG00</accession>
<dbReference type="InterPro" id="IPR020476">
    <property type="entry name" value="Nudix_hydrolase"/>
</dbReference>
<evidence type="ECO:0000256" key="3">
    <source>
        <dbReference type="RuleBase" id="RU003476"/>
    </source>
</evidence>
<comment type="caution">
    <text evidence="5">The sequence shown here is derived from an EMBL/GenBank/DDBJ whole genome shotgun (WGS) entry which is preliminary data.</text>
</comment>
<evidence type="ECO:0000256" key="2">
    <source>
        <dbReference type="ARBA" id="ARBA00022801"/>
    </source>
</evidence>
<dbReference type="PANTHER" id="PTHR43736">
    <property type="entry name" value="ADP-RIBOSE PYROPHOSPHATASE"/>
    <property type="match status" value="1"/>
</dbReference>
<dbReference type="Gene3D" id="3.90.79.10">
    <property type="entry name" value="Nucleoside Triphosphate Pyrophosphohydrolase"/>
    <property type="match status" value="1"/>
</dbReference>
<dbReference type="CDD" id="cd04673">
    <property type="entry name" value="NUDIX_ADPRase"/>
    <property type="match status" value="1"/>
</dbReference>
<comment type="cofactor">
    <cofactor evidence="1">
        <name>Mg(2+)</name>
        <dbReference type="ChEBI" id="CHEBI:18420"/>
    </cofactor>
</comment>
<sequence>MSSRQTIPAVSVALMRGDRILLVKRGQAPSRGHYAFPGGRVEPGETEEQAARRELLEETGLEAGHIAPLRAYMINAERDGREITYRLQVFCGQDCGGDPRADSDADEAGFFSLAEMDALPVTPSVMEVSRELLGRG</sequence>